<dbReference type="Pfam" id="PF25876">
    <property type="entry name" value="HH_MFP_RND"/>
    <property type="match status" value="1"/>
</dbReference>
<feature type="domain" description="Multidrug resistance protein MdtA-like alpha-helical hairpin" evidence="6">
    <location>
        <begin position="106"/>
        <end position="174"/>
    </location>
</feature>
<sequence>MPRSCPRPARAVLPVLVAALTLTAAAAFAQAQGGEKPPTAVTVVTLNAEDVTLKTTLPGRVVASGMAEVRPQVAGIITDRLFEEGAEVEIGDALYKIDPASYEAQVAAARASVAQAEANLKAAGKEATRVQELLERNVASEQAVDDAIAARDAAGAALQVAEAQLLSAEIDLERTTIKAQLSGTVGRSLTTRGALVTAGQPEPLAVIRTLDPVYVDVTMSAAELVRWRRGHTERQLANADVSVDLNLPDGSGYEHKGTLTAAEPHVDEQTGVIVLRMNFPNTEGLLLPGMYVQADMPQGVIEGAFLVPQEAVGRDSRGRPTAMVVNADDVVEARVLTVLRDSGNAWIVTDGIADGDRVIVAGLQKVQAGAKVTPQERGAAAADGSNGGGQGQPAQGN</sequence>
<accession>A0A0D6B4P6</accession>
<dbReference type="InterPro" id="IPR058626">
    <property type="entry name" value="MdtA-like_b-barrel"/>
</dbReference>
<evidence type="ECO:0000259" key="6">
    <source>
        <dbReference type="Pfam" id="PF25876"/>
    </source>
</evidence>
<dbReference type="Gene3D" id="1.10.287.470">
    <property type="entry name" value="Helix hairpin bin"/>
    <property type="match status" value="1"/>
</dbReference>
<dbReference type="Pfam" id="PF25917">
    <property type="entry name" value="BSH_RND"/>
    <property type="match status" value="1"/>
</dbReference>
<dbReference type="Gene3D" id="2.40.50.100">
    <property type="match status" value="1"/>
</dbReference>
<dbReference type="InterPro" id="IPR058625">
    <property type="entry name" value="MdtA-like_BSH"/>
</dbReference>
<dbReference type="GO" id="GO:0046677">
    <property type="term" value="P:response to antibiotic"/>
    <property type="evidence" value="ECO:0007669"/>
    <property type="project" value="TreeGrafter"/>
</dbReference>
<dbReference type="PANTHER" id="PTHR30158">
    <property type="entry name" value="ACRA/E-RELATED COMPONENT OF DRUG EFFLUX TRANSPORTER"/>
    <property type="match status" value="1"/>
</dbReference>
<evidence type="ECO:0000259" key="9">
    <source>
        <dbReference type="Pfam" id="PF25967"/>
    </source>
</evidence>
<evidence type="ECO:0000313" key="10">
    <source>
        <dbReference type="EMBL" id="BAQ69785.1"/>
    </source>
</evidence>
<comment type="subcellular location">
    <subcellularLocation>
        <location evidence="1">Cell envelope</location>
    </subcellularLocation>
</comment>
<evidence type="ECO:0000313" key="11">
    <source>
        <dbReference type="Proteomes" id="UP000064912"/>
    </source>
</evidence>
<dbReference type="GO" id="GO:0022857">
    <property type="term" value="F:transmembrane transporter activity"/>
    <property type="evidence" value="ECO:0007669"/>
    <property type="project" value="InterPro"/>
</dbReference>
<evidence type="ECO:0000259" key="8">
    <source>
        <dbReference type="Pfam" id="PF25944"/>
    </source>
</evidence>
<gene>
    <name evidence="10" type="ORF">NHU_02637</name>
</gene>
<comment type="similarity">
    <text evidence="2">Belongs to the membrane fusion protein (MFP) (TC 8.A.1) family.</text>
</comment>
<dbReference type="NCBIfam" id="TIGR01730">
    <property type="entry name" value="RND_mfp"/>
    <property type="match status" value="1"/>
</dbReference>
<dbReference type="Gene3D" id="2.40.30.170">
    <property type="match status" value="1"/>
</dbReference>
<dbReference type="SUPFAM" id="SSF111369">
    <property type="entry name" value="HlyD-like secretion proteins"/>
    <property type="match status" value="1"/>
</dbReference>
<feature type="coiled-coil region" evidence="3">
    <location>
        <begin position="106"/>
        <end position="133"/>
    </location>
</feature>
<evidence type="ECO:0000256" key="2">
    <source>
        <dbReference type="ARBA" id="ARBA00009477"/>
    </source>
</evidence>
<evidence type="ECO:0000256" key="5">
    <source>
        <dbReference type="SAM" id="SignalP"/>
    </source>
</evidence>
<evidence type="ECO:0000256" key="3">
    <source>
        <dbReference type="SAM" id="Coils"/>
    </source>
</evidence>
<feature type="region of interest" description="Disordered" evidence="4">
    <location>
        <begin position="371"/>
        <end position="397"/>
    </location>
</feature>
<keyword evidence="3" id="KW-0175">Coiled coil</keyword>
<feature type="domain" description="Multidrug resistance protein MdtA-like beta-barrel" evidence="8">
    <location>
        <begin position="212"/>
        <end position="298"/>
    </location>
</feature>
<dbReference type="InterPro" id="IPR006143">
    <property type="entry name" value="RND_pump_MFP"/>
</dbReference>
<dbReference type="Proteomes" id="UP000064912">
    <property type="component" value="Chromosome"/>
</dbReference>
<evidence type="ECO:0000256" key="1">
    <source>
        <dbReference type="ARBA" id="ARBA00004196"/>
    </source>
</evidence>
<dbReference type="eggNOG" id="COG0845">
    <property type="taxonomic scope" value="Bacteria"/>
</dbReference>
<feature type="chain" id="PRO_5002301191" evidence="5">
    <location>
        <begin position="32"/>
        <end position="397"/>
    </location>
</feature>
<feature type="domain" description="Multidrug resistance protein MdtA-like C-terminal permuted SH3" evidence="9">
    <location>
        <begin position="304"/>
        <end position="365"/>
    </location>
</feature>
<dbReference type="Pfam" id="PF25944">
    <property type="entry name" value="Beta-barrel_RND"/>
    <property type="match status" value="1"/>
</dbReference>
<dbReference type="KEGG" id="rsu:NHU_02637"/>
<dbReference type="GO" id="GO:0005886">
    <property type="term" value="C:plasma membrane"/>
    <property type="evidence" value="ECO:0007669"/>
    <property type="project" value="UniProtKB-SubCell"/>
</dbReference>
<name>A0A0D6B4P6_RHOSU</name>
<dbReference type="AlphaFoldDB" id="A0A0D6B4P6"/>
<organism evidence="10 11">
    <name type="scientific">Rhodovulum sulfidophilum</name>
    <name type="common">Rhodobacter sulfidophilus</name>
    <dbReference type="NCBI Taxonomy" id="35806"/>
    <lineage>
        <taxon>Bacteria</taxon>
        <taxon>Pseudomonadati</taxon>
        <taxon>Pseudomonadota</taxon>
        <taxon>Alphaproteobacteria</taxon>
        <taxon>Rhodobacterales</taxon>
        <taxon>Paracoccaceae</taxon>
        <taxon>Rhodovulum</taxon>
    </lineage>
</organism>
<dbReference type="PANTHER" id="PTHR30158:SF3">
    <property type="entry name" value="MULTIDRUG EFFLUX PUMP SUBUNIT ACRA-RELATED"/>
    <property type="match status" value="1"/>
</dbReference>
<feature type="signal peptide" evidence="5">
    <location>
        <begin position="1"/>
        <end position="31"/>
    </location>
</feature>
<dbReference type="InterPro" id="IPR058624">
    <property type="entry name" value="MdtA-like_HH"/>
</dbReference>
<protein>
    <submittedName>
        <fullName evidence="10">RND efflux system, membrane fusion protein CmeA</fullName>
    </submittedName>
</protein>
<dbReference type="Pfam" id="PF25967">
    <property type="entry name" value="RND-MFP_C"/>
    <property type="match status" value="1"/>
</dbReference>
<dbReference type="FunFam" id="2.40.420.20:FF:000001">
    <property type="entry name" value="Efflux RND transporter periplasmic adaptor subunit"/>
    <property type="match status" value="1"/>
</dbReference>
<proteinExistence type="inferred from homology"/>
<dbReference type="InterPro" id="IPR058627">
    <property type="entry name" value="MdtA-like_C"/>
</dbReference>
<reference evidence="10 11" key="1">
    <citation type="submission" date="2015-02" db="EMBL/GenBank/DDBJ databases">
        <title>Genome sequene of Rhodovulum sulfidophilum DSM 2351.</title>
        <authorList>
            <person name="Nagao N."/>
        </authorList>
    </citation>
    <scope>NUCLEOTIDE SEQUENCE [LARGE SCALE GENOMIC DNA]</scope>
    <source>
        <strain evidence="10 11">DSM 2351</strain>
    </source>
</reference>
<evidence type="ECO:0000259" key="7">
    <source>
        <dbReference type="Pfam" id="PF25917"/>
    </source>
</evidence>
<evidence type="ECO:0000256" key="4">
    <source>
        <dbReference type="SAM" id="MobiDB-lite"/>
    </source>
</evidence>
<dbReference type="EMBL" id="AP014800">
    <property type="protein sequence ID" value="BAQ69785.1"/>
    <property type="molecule type" value="Genomic_DNA"/>
</dbReference>
<keyword evidence="5" id="KW-0732">Signal</keyword>
<dbReference type="Gene3D" id="2.40.420.20">
    <property type="match status" value="1"/>
</dbReference>
<dbReference type="PATRIC" id="fig|35806.4.peg.2715"/>
<feature type="domain" description="Multidrug resistance protein MdtA-like barrel-sandwich hybrid" evidence="7">
    <location>
        <begin position="67"/>
        <end position="207"/>
    </location>
</feature>